<reference evidence="1" key="2">
    <citation type="submission" date="2021-09" db="EMBL/GenBank/DDBJ databases">
        <authorList>
            <person name="Gilroy R."/>
        </authorList>
    </citation>
    <scope>NUCLEOTIDE SEQUENCE</scope>
    <source>
        <strain evidence="1">CHK171-7178</strain>
    </source>
</reference>
<protein>
    <submittedName>
        <fullName evidence="1">Uncharacterized protein</fullName>
    </submittedName>
</protein>
<proteinExistence type="predicted"/>
<dbReference type="Proteomes" id="UP000698173">
    <property type="component" value="Unassembled WGS sequence"/>
</dbReference>
<evidence type="ECO:0000313" key="2">
    <source>
        <dbReference type="Proteomes" id="UP000698173"/>
    </source>
</evidence>
<dbReference type="EMBL" id="DYWT01000310">
    <property type="protein sequence ID" value="HJF34176.1"/>
    <property type="molecule type" value="Genomic_DNA"/>
</dbReference>
<organism evidence="1 2">
    <name type="scientific">Sporosarcina psychrophila</name>
    <name type="common">Bacillus psychrophilus</name>
    <dbReference type="NCBI Taxonomy" id="1476"/>
    <lineage>
        <taxon>Bacteria</taxon>
        <taxon>Bacillati</taxon>
        <taxon>Bacillota</taxon>
        <taxon>Bacilli</taxon>
        <taxon>Bacillales</taxon>
        <taxon>Caryophanaceae</taxon>
        <taxon>Sporosarcina</taxon>
    </lineage>
</organism>
<dbReference type="AlphaFoldDB" id="A0A921G371"/>
<accession>A0A921G371</accession>
<evidence type="ECO:0000313" key="1">
    <source>
        <dbReference type="EMBL" id="HJF34176.1"/>
    </source>
</evidence>
<name>A0A921G371_SPOPS</name>
<comment type="caution">
    <text evidence="1">The sequence shown here is derived from an EMBL/GenBank/DDBJ whole genome shotgun (WGS) entry which is preliminary data.</text>
</comment>
<gene>
    <name evidence="1" type="ORF">K8V56_20635</name>
</gene>
<reference evidence="1" key="1">
    <citation type="journal article" date="2021" name="PeerJ">
        <title>Extensive microbial diversity within the chicken gut microbiome revealed by metagenomics and culture.</title>
        <authorList>
            <person name="Gilroy R."/>
            <person name="Ravi A."/>
            <person name="Getino M."/>
            <person name="Pursley I."/>
            <person name="Horton D.L."/>
            <person name="Alikhan N.F."/>
            <person name="Baker D."/>
            <person name="Gharbi K."/>
            <person name="Hall N."/>
            <person name="Watson M."/>
            <person name="Adriaenssens E.M."/>
            <person name="Foster-Nyarko E."/>
            <person name="Jarju S."/>
            <person name="Secka A."/>
            <person name="Antonio M."/>
            <person name="Oren A."/>
            <person name="Chaudhuri R.R."/>
            <person name="La Ragione R."/>
            <person name="Hildebrand F."/>
            <person name="Pallen M.J."/>
        </authorList>
    </citation>
    <scope>NUCLEOTIDE SEQUENCE</scope>
    <source>
        <strain evidence="1">CHK171-7178</strain>
    </source>
</reference>
<sequence length="102" mass="11114">MAKVLIATVSVFNAGMIVEPGATFSCEDDYAAKLVDNKSAKLYVAPKEKEETPKEPTSFDDLTVKVLLEIATKHKVEIGKDDKKAEIITALVAADVKFDENI</sequence>